<keyword evidence="1" id="KW-0812">Transmembrane</keyword>
<organism evidence="2 3">
    <name type="scientific">Hyaloscypha variabilis (strain UAMH 11265 / GT02V1 / F)</name>
    <name type="common">Meliniomyces variabilis</name>
    <dbReference type="NCBI Taxonomy" id="1149755"/>
    <lineage>
        <taxon>Eukaryota</taxon>
        <taxon>Fungi</taxon>
        <taxon>Dikarya</taxon>
        <taxon>Ascomycota</taxon>
        <taxon>Pezizomycotina</taxon>
        <taxon>Leotiomycetes</taxon>
        <taxon>Helotiales</taxon>
        <taxon>Hyaloscyphaceae</taxon>
        <taxon>Hyaloscypha</taxon>
        <taxon>Hyaloscypha variabilis</taxon>
    </lineage>
</organism>
<accession>A0A2J6R9A9</accession>
<gene>
    <name evidence="2" type="ORF">L207DRAFT_517190</name>
</gene>
<keyword evidence="1" id="KW-1133">Transmembrane helix</keyword>
<keyword evidence="1" id="KW-0472">Membrane</keyword>
<name>A0A2J6R9A9_HYAVF</name>
<feature type="transmembrane region" description="Helical" evidence="1">
    <location>
        <begin position="12"/>
        <end position="31"/>
    </location>
</feature>
<evidence type="ECO:0000313" key="3">
    <source>
        <dbReference type="Proteomes" id="UP000235786"/>
    </source>
</evidence>
<proteinExistence type="predicted"/>
<protein>
    <submittedName>
        <fullName evidence="2">Uncharacterized protein</fullName>
    </submittedName>
</protein>
<dbReference type="Proteomes" id="UP000235786">
    <property type="component" value="Unassembled WGS sequence"/>
</dbReference>
<sequence length="89" mass="10288">MSRLNPRKVSHRLLSFTPILFIHFARFLQWLTKRKVQLWSITTDSHCLSKAILQPQVRTRHVVLPKAIQDPSFLRAAAAITSLMNTPIK</sequence>
<evidence type="ECO:0000313" key="2">
    <source>
        <dbReference type="EMBL" id="PMD35090.1"/>
    </source>
</evidence>
<dbReference type="AlphaFoldDB" id="A0A2J6R9A9"/>
<evidence type="ECO:0000256" key="1">
    <source>
        <dbReference type="SAM" id="Phobius"/>
    </source>
</evidence>
<keyword evidence="3" id="KW-1185">Reference proteome</keyword>
<dbReference type="EMBL" id="KZ613953">
    <property type="protein sequence ID" value="PMD35090.1"/>
    <property type="molecule type" value="Genomic_DNA"/>
</dbReference>
<reference evidence="2 3" key="1">
    <citation type="submission" date="2016-04" db="EMBL/GenBank/DDBJ databases">
        <title>A degradative enzymes factory behind the ericoid mycorrhizal symbiosis.</title>
        <authorList>
            <consortium name="DOE Joint Genome Institute"/>
            <person name="Martino E."/>
            <person name="Morin E."/>
            <person name="Grelet G."/>
            <person name="Kuo A."/>
            <person name="Kohler A."/>
            <person name="Daghino S."/>
            <person name="Barry K."/>
            <person name="Choi C."/>
            <person name="Cichocki N."/>
            <person name="Clum A."/>
            <person name="Copeland A."/>
            <person name="Hainaut M."/>
            <person name="Haridas S."/>
            <person name="Labutti K."/>
            <person name="Lindquist E."/>
            <person name="Lipzen A."/>
            <person name="Khouja H.-R."/>
            <person name="Murat C."/>
            <person name="Ohm R."/>
            <person name="Olson A."/>
            <person name="Spatafora J."/>
            <person name="Veneault-Fourrey C."/>
            <person name="Henrissat B."/>
            <person name="Grigoriev I."/>
            <person name="Martin F."/>
            <person name="Perotto S."/>
        </authorList>
    </citation>
    <scope>NUCLEOTIDE SEQUENCE [LARGE SCALE GENOMIC DNA]</scope>
    <source>
        <strain evidence="2 3">F</strain>
    </source>
</reference>